<proteinExistence type="inferred from homology"/>
<sequence length="47" mass="5005">MTRYATLLTVTAFAFLAAACNTVEGVGKDVEKVGSKLEETAKDKNPD</sequence>
<gene>
    <name evidence="8" type="ORF">ACFQS8_13680</name>
</gene>
<dbReference type="EMBL" id="JBHTBR010000005">
    <property type="protein sequence ID" value="MFC7292677.1"/>
    <property type="molecule type" value="Genomic_DNA"/>
</dbReference>
<dbReference type="Pfam" id="PF08085">
    <property type="entry name" value="Entericidin"/>
    <property type="match status" value="1"/>
</dbReference>
<dbReference type="RefSeq" id="WP_382168301.1">
    <property type="nucleotide sequence ID" value="NZ_JBHTBR010000005.1"/>
</dbReference>
<dbReference type="Proteomes" id="UP001596492">
    <property type="component" value="Unassembled WGS sequence"/>
</dbReference>
<dbReference type="PROSITE" id="PS51257">
    <property type="entry name" value="PROKAR_LIPOPROTEIN"/>
    <property type="match status" value="1"/>
</dbReference>
<evidence type="ECO:0000256" key="6">
    <source>
        <dbReference type="ARBA" id="ARBA00023288"/>
    </source>
</evidence>
<keyword evidence="3 7" id="KW-0732">Signal</keyword>
<accession>A0ABW2IP45</accession>
<feature type="chain" id="PRO_5046675327" evidence="7">
    <location>
        <begin position="20"/>
        <end position="47"/>
    </location>
</feature>
<evidence type="ECO:0000256" key="2">
    <source>
        <dbReference type="ARBA" id="ARBA00022475"/>
    </source>
</evidence>
<keyword evidence="2" id="KW-1003">Cell membrane</keyword>
<dbReference type="InterPro" id="IPR012556">
    <property type="entry name" value="Entericidin"/>
</dbReference>
<protein>
    <submittedName>
        <fullName evidence="8">Entericidin A/B family lipoprotein</fullName>
    </submittedName>
</protein>
<keyword evidence="4" id="KW-0472">Membrane</keyword>
<organism evidence="8 9">
    <name type="scientific">Hirschia litorea</name>
    <dbReference type="NCBI Taxonomy" id="1199156"/>
    <lineage>
        <taxon>Bacteria</taxon>
        <taxon>Pseudomonadati</taxon>
        <taxon>Pseudomonadota</taxon>
        <taxon>Alphaproteobacteria</taxon>
        <taxon>Hyphomonadales</taxon>
        <taxon>Hyphomonadaceae</taxon>
        <taxon>Hirschia</taxon>
    </lineage>
</organism>
<evidence type="ECO:0000256" key="1">
    <source>
        <dbReference type="ARBA" id="ARBA00010296"/>
    </source>
</evidence>
<keyword evidence="5" id="KW-0564">Palmitate</keyword>
<keyword evidence="6 8" id="KW-0449">Lipoprotein</keyword>
<evidence type="ECO:0000256" key="5">
    <source>
        <dbReference type="ARBA" id="ARBA00023139"/>
    </source>
</evidence>
<evidence type="ECO:0000256" key="4">
    <source>
        <dbReference type="ARBA" id="ARBA00023136"/>
    </source>
</evidence>
<evidence type="ECO:0000313" key="9">
    <source>
        <dbReference type="Proteomes" id="UP001596492"/>
    </source>
</evidence>
<feature type="signal peptide" evidence="7">
    <location>
        <begin position="1"/>
        <end position="19"/>
    </location>
</feature>
<evidence type="ECO:0000256" key="3">
    <source>
        <dbReference type="ARBA" id="ARBA00022729"/>
    </source>
</evidence>
<comment type="similarity">
    <text evidence="1">Belongs to the EcnA/EcnB lipoprotein family.</text>
</comment>
<keyword evidence="9" id="KW-1185">Reference proteome</keyword>
<comment type="caution">
    <text evidence="8">The sequence shown here is derived from an EMBL/GenBank/DDBJ whole genome shotgun (WGS) entry which is preliminary data.</text>
</comment>
<evidence type="ECO:0000256" key="7">
    <source>
        <dbReference type="SAM" id="SignalP"/>
    </source>
</evidence>
<name>A0ABW2IP45_9PROT</name>
<evidence type="ECO:0000313" key="8">
    <source>
        <dbReference type="EMBL" id="MFC7292677.1"/>
    </source>
</evidence>
<reference evidence="9" key="1">
    <citation type="journal article" date="2019" name="Int. J. Syst. Evol. Microbiol.">
        <title>The Global Catalogue of Microorganisms (GCM) 10K type strain sequencing project: providing services to taxonomists for standard genome sequencing and annotation.</title>
        <authorList>
            <consortium name="The Broad Institute Genomics Platform"/>
            <consortium name="The Broad Institute Genome Sequencing Center for Infectious Disease"/>
            <person name="Wu L."/>
            <person name="Ma J."/>
        </authorList>
    </citation>
    <scope>NUCLEOTIDE SEQUENCE [LARGE SCALE GENOMIC DNA]</scope>
    <source>
        <strain evidence="9">CCUG 51308</strain>
    </source>
</reference>